<gene>
    <name evidence="2" type="ORF">FZC85_01005</name>
</gene>
<keyword evidence="2" id="KW-0808">Transferase</keyword>
<dbReference type="Gene3D" id="3.30.200.20">
    <property type="entry name" value="Phosphorylase Kinase, domain 1"/>
    <property type="match status" value="1"/>
</dbReference>
<dbReference type="PANTHER" id="PTHR21310">
    <property type="entry name" value="AMINOGLYCOSIDE PHOSPHOTRANSFERASE-RELATED-RELATED"/>
    <property type="match status" value="1"/>
</dbReference>
<dbReference type="EMBL" id="VTEZ01000001">
    <property type="protein sequence ID" value="TYS88051.1"/>
    <property type="molecule type" value="Genomic_DNA"/>
</dbReference>
<dbReference type="GO" id="GO:0016740">
    <property type="term" value="F:transferase activity"/>
    <property type="evidence" value="ECO:0007669"/>
    <property type="project" value="UniProtKB-KW"/>
</dbReference>
<evidence type="ECO:0000313" key="3">
    <source>
        <dbReference type="Proteomes" id="UP000324269"/>
    </source>
</evidence>
<dbReference type="InterPro" id="IPR002575">
    <property type="entry name" value="Aminoglycoside_PTrfase"/>
</dbReference>
<evidence type="ECO:0000313" key="2">
    <source>
        <dbReference type="EMBL" id="TYS88051.1"/>
    </source>
</evidence>
<dbReference type="RefSeq" id="WP_148967356.1">
    <property type="nucleotide sequence ID" value="NZ_JBNIKW010000001.1"/>
</dbReference>
<organism evidence="2 3">
    <name type="scientific">Rossellomorea aquimaris</name>
    <dbReference type="NCBI Taxonomy" id="189382"/>
    <lineage>
        <taxon>Bacteria</taxon>
        <taxon>Bacillati</taxon>
        <taxon>Bacillota</taxon>
        <taxon>Bacilli</taxon>
        <taxon>Bacillales</taxon>
        <taxon>Bacillaceae</taxon>
        <taxon>Rossellomorea</taxon>
    </lineage>
</organism>
<dbReference type="Proteomes" id="UP000324269">
    <property type="component" value="Unassembled WGS sequence"/>
</dbReference>
<evidence type="ECO:0000259" key="1">
    <source>
        <dbReference type="Pfam" id="PF01636"/>
    </source>
</evidence>
<dbReference type="InterPro" id="IPR051678">
    <property type="entry name" value="AGP_Transferase"/>
</dbReference>
<dbReference type="SUPFAM" id="SSF56112">
    <property type="entry name" value="Protein kinase-like (PK-like)"/>
    <property type="match status" value="1"/>
</dbReference>
<dbReference type="Pfam" id="PF01636">
    <property type="entry name" value="APH"/>
    <property type="match status" value="1"/>
</dbReference>
<dbReference type="Gene3D" id="3.90.1200.10">
    <property type="match status" value="1"/>
</dbReference>
<sequence>MANSWEAEVEVTIDQARLLIGNQFPELHPSRMDIIDYGFDNTVMKVNNDWVFRFPRRDIAVKLLETEGLLLPLLDEKSLGLRIPVPTFFGESSPPYKWPFLGYRFVEGTIPSRAHEVVREGKSALKMASFLKKLHLTDVSEAVKRGVPHDELNRLYVKKRISTLEKNIHEIEELNLFHQVDKLKDYLQHVPKEPLPSETTLVHGDLHFKNIVVNENGILSGILDWGDVHIGHRAIDLNLVYSYLNPAGRKLFFEEYGEVEEVELEYARFKAIYTNVVLLLYGYHEKQPHTVAEAQKSLEFALIRGTDLGE</sequence>
<protein>
    <submittedName>
        <fullName evidence="2">Phosphotransferase</fullName>
    </submittedName>
</protein>
<dbReference type="OrthoDB" id="3806873at2"/>
<dbReference type="AlphaFoldDB" id="A0A5D4UM94"/>
<dbReference type="PANTHER" id="PTHR21310:SF42">
    <property type="entry name" value="BIFUNCTIONAL AAC_APH"/>
    <property type="match status" value="1"/>
</dbReference>
<feature type="domain" description="Aminoglycoside phosphotransferase" evidence="1">
    <location>
        <begin position="38"/>
        <end position="265"/>
    </location>
</feature>
<proteinExistence type="predicted"/>
<accession>A0A5D4UM94</accession>
<dbReference type="InterPro" id="IPR011009">
    <property type="entry name" value="Kinase-like_dom_sf"/>
</dbReference>
<reference evidence="2 3" key="1">
    <citation type="submission" date="2019-08" db="EMBL/GenBank/DDBJ databases">
        <title>Bacillus genomes from the desert of Cuatro Cienegas, Coahuila.</title>
        <authorList>
            <person name="Olmedo-Alvarez G."/>
        </authorList>
    </citation>
    <scope>NUCLEOTIDE SEQUENCE [LARGE SCALE GENOMIC DNA]</scope>
    <source>
        <strain evidence="2 3">CH87b_3T</strain>
    </source>
</reference>
<comment type="caution">
    <text evidence="2">The sequence shown here is derived from an EMBL/GenBank/DDBJ whole genome shotgun (WGS) entry which is preliminary data.</text>
</comment>
<name>A0A5D4UM94_9BACI</name>